<protein>
    <submittedName>
        <fullName evidence="1">Uncharacterized protein</fullName>
    </submittedName>
</protein>
<organism evidence="1 2">
    <name type="scientific">Sesamum alatum</name>
    <dbReference type="NCBI Taxonomy" id="300844"/>
    <lineage>
        <taxon>Eukaryota</taxon>
        <taxon>Viridiplantae</taxon>
        <taxon>Streptophyta</taxon>
        <taxon>Embryophyta</taxon>
        <taxon>Tracheophyta</taxon>
        <taxon>Spermatophyta</taxon>
        <taxon>Magnoliopsida</taxon>
        <taxon>eudicotyledons</taxon>
        <taxon>Gunneridae</taxon>
        <taxon>Pentapetalae</taxon>
        <taxon>asterids</taxon>
        <taxon>lamiids</taxon>
        <taxon>Lamiales</taxon>
        <taxon>Pedaliaceae</taxon>
        <taxon>Sesamum</taxon>
    </lineage>
</organism>
<reference evidence="1" key="2">
    <citation type="journal article" date="2024" name="Plant">
        <title>Genomic evolution and insights into agronomic trait innovations of Sesamum species.</title>
        <authorList>
            <person name="Miao H."/>
            <person name="Wang L."/>
            <person name="Qu L."/>
            <person name="Liu H."/>
            <person name="Sun Y."/>
            <person name="Le M."/>
            <person name="Wang Q."/>
            <person name="Wei S."/>
            <person name="Zheng Y."/>
            <person name="Lin W."/>
            <person name="Duan Y."/>
            <person name="Cao H."/>
            <person name="Xiong S."/>
            <person name="Wang X."/>
            <person name="Wei L."/>
            <person name="Li C."/>
            <person name="Ma Q."/>
            <person name="Ju M."/>
            <person name="Zhao R."/>
            <person name="Li G."/>
            <person name="Mu C."/>
            <person name="Tian Q."/>
            <person name="Mei H."/>
            <person name="Zhang T."/>
            <person name="Gao T."/>
            <person name="Zhang H."/>
        </authorList>
    </citation>
    <scope>NUCLEOTIDE SEQUENCE</scope>
    <source>
        <strain evidence="1">3651</strain>
    </source>
</reference>
<sequence length="213" mass="22941">MDGEVWATFERFLVSHGGALMEVASSPARTEGYGVTLTTPVETPVRVLPRVSLVLGSSQGTPVIPRPTPMESSNTDQDPIFIGTVTKETSLGGLGIPSLPLLNRAIMGKILWEVDTRREGSIWVQPVYLFRLYHASVWSMSVQQGSWDGVPEVPNGDGYSSSAFSLVGSGSRQVAVAVEQEASFPGRNYCSAPTPTMRLESRVLELAVGGIFR</sequence>
<proteinExistence type="predicted"/>
<evidence type="ECO:0000313" key="2">
    <source>
        <dbReference type="Proteomes" id="UP001293254"/>
    </source>
</evidence>
<dbReference type="Proteomes" id="UP001293254">
    <property type="component" value="Unassembled WGS sequence"/>
</dbReference>
<evidence type="ECO:0000313" key="1">
    <source>
        <dbReference type="EMBL" id="KAK4421336.1"/>
    </source>
</evidence>
<gene>
    <name evidence="1" type="ORF">Salat_2084100</name>
</gene>
<name>A0AAE1Y149_9LAMI</name>
<comment type="caution">
    <text evidence="1">The sequence shown here is derived from an EMBL/GenBank/DDBJ whole genome shotgun (WGS) entry which is preliminary data.</text>
</comment>
<dbReference type="EMBL" id="JACGWO010000008">
    <property type="protein sequence ID" value="KAK4421336.1"/>
    <property type="molecule type" value="Genomic_DNA"/>
</dbReference>
<reference evidence="1" key="1">
    <citation type="submission" date="2020-06" db="EMBL/GenBank/DDBJ databases">
        <authorList>
            <person name="Li T."/>
            <person name="Hu X."/>
            <person name="Zhang T."/>
            <person name="Song X."/>
            <person name="Zhang H."/>
            <person name="Dai N."/>
            <person name="Sheng W."/>
            <person name="Hou X."/>
            <person name="Wei L."/>
        </authorList>
    </citation>
    <scope>NUCLEOTIDE SEQUENCE</scope>
    <source>
        <strain evidence="1">3651</strain>
        <tissue evidence="1">Leaf</tissue>
    </source>
</reference>
<dbReference type="AlphaFoldDB" id="A0AAE1Y149"/>
<keyword evidence="2" id="KW-1185">Reference proteome</keyword>
<accession>A0AAE1Y149</accession>